<feature type="signal peptide" evidence="1">
    <location>
        <begin position="1"/>
        <end position="29"/>
    </location>
</feature>
<comment type="caution">
    <text evidence="2">The sequence shown here is derived from an EMBL/GenBank/DDBJ whole genome shotgun (WGS) entry which is preliminary data.</text>
</comment>
<dbReference type="EMBL" id="JABFDN010000001">
    <property type="protein sequence ID" value="NPU63543.1"/>
    <property type="molecule type" value="Genomic_DNA"/>
</dbReference>
<evidence type="ECO:0000313" key="2">
    <source>
        <dbReference type="EMBL" id="NPU63543.1"/>
    </source>
</evidence>
<gene>
    <name evidence="2" type="ORF">HL667_00865</name>
</gene>
<dbReference type="Proteomes" id="UP000886476">
    <property type="component" value="Unassembled WGS sequence"/>
</dbReference>
<evidence type="ECO:0000256" key="1">
    <source>
        <dbReference type="SAM" id="SignalP"/>
    </source>
</evidence>
<evidence type="ECO:0000313" key="3">
    <source>
        <dbReference type="Proteomes" id="UP000886476"/>
    </source>
</evidence>
<dbReference type="RefSeq" id="WP_172108095.1">
    <property type="nucleotide sequence ID" value="NZ_JABFDN010000001.1"/>
</dbReference>
<organism evidence="2 3">
    <name type="scientific">Bradyrhizobium aeschynomenes</name>
    <dbReference type="NCBI Taxonomy" id="2734909"/>
    <lineage>
        <taxon>Bacteria</taxon>
        <taxon>Pseudomonadati</taxon>
        <taxon>Pseudomonadota</taxon>
        <taxon>Alphaproteobacteria</taxon>
        <taxon>Hyphomicrobiales</taxon>
        <taxon>Nitrobacteraceae</taxon>
        <taxon>Bradyrhizobium</taxon>
    </lineage>
</organism>
<protein>
    <recommendedName>
        <fullName evidence="4">Cytochrome c family protein</fullName>
    </recommendedName>
</protein>
<keyword evidence="3" id="KW-1185">Reference proteome</keyword>
<sequence length="487" mass="51887">MKTIQWLTLTFATTMAASGVAGALSPANAAAPPPAKNCPAFGWSEGLGQYLKPDAAFPTSDTKTIPTPDCNFHQWSWEAFVWATALVKDSGSGTNVPRFMTLATPAELLSNADDAGAPKLRPLTLAARAQVFHGAAGFTEGAGAIVQADGNMLVAQNGYPVYASVHMNQTYFNTARKNLIVTGGYQSQPASSSFAVGDAVFKATWLRLDPNQAPPAGAYTTQAQVPVLENKITPGQITIQPVAGKFVTVTVALIGLHVVGYTENHPEFLWGTFELKNNSPQTPDNTFEPSASRSDPKSYTLYKGRTPFSQVNIAAQPGASRPQLTLDPATQKLTPVTNVVLENKTGGENQPNGVGNIYAINAQAQGFLSNLKGPQSTFASYSLDGTVWMLPNSYNLNSNQTNAVGSVNLANATAETFVQQADNTPIKNVLNCFLCHNPTSYSFQTPPPAKLPNRLIALSHVLSIGSPYEVPNSISGKLLMRPDPFRK</sequence>
<accession>A0ABX2C5H9</accession>
<name>A0ABX2C5H9_9BRAD</name>
<evidence type="ECO:0008006" key="4">
    <source>
        <dbReference type="Google" id="ProtNLM"/>
    </source>
</evidence>
<keyword evidence="1" id="KW-0732">Signal</keyword>
<reference evidence="2" key="1">
    <citation type="submission" date="2020-05" db="EMBL/GenBank/DDBJ databases">
        <title>Nod-independent and nitrogen-fixing Bradyrhizobium aeschynomene sp. nov. isolated from nodules of Aeschynomene indica.</title>
        <authorList>
            <person name="Zhang Z."/>
        </authorList>
    </citation>
    <scope>NUCLEOTIDE SEQUENCE</scope>
    <source>
        <strain evidence="2">83012</strain>
    </source>
</reference>
<feature type="chain" id="PRO_5045893290" description="Cytochrome c family protein" evidence="1">
    <location>
        <begin position="30"/>
        <end position="487"/>
    </location>
</feature>
<proteinExistence type="predicted"/>